<dbReference type="InterPro" id="IPR018193">
    <property type="entry name" value="Glyc_kinase_flavodox-like_fold"/>
</dbReference>
<dbReference type="GO" id="GO:0016301">
    <property type="term" value="F:kinase activity"/>
    <property type="evidence" value="ECO:0007669"/>
    <property type="project" value="UniProtKB-KW"/>
</dbReference>
<dbReference type="RefSeq" id="WP_187996605.1">
    <property type="nucleotide sequence ID" value="NZ_JACEXG010000003.1"/>
</dbReference>
<protein>
    <submittedName>
        <fullName evidence="1">Glycerate kinase</fullName>
    </submittedName>
</protein>
<dbReference type="InterPro" id="IPR036129">
    <property type="entry name" value="Glycerate_kinase_sf"/>
</dbReference>
<dbReference type="InterPro" id="IPR004381">
    <property type="entry name" value="Glycerate_kinase"/>
</dbReference>
<dbReference type="Pfam" id="PF02595">
    <property type="entry name" value="Gly_kinase"/>
    <property type="match status" value="1"/>
</dbReference>
<sequence length="319" mass="33175">MNVLLVASRLGVAPAEVVLEAVAQPWRDRAEVESVPVSDGVGDLCEVMAFYTGAELGTLDVGGDPVPVLVGDDEWIVDLSSSWGPDSGTLGRVLAAVLEEAPRRLTVNLPVRVIPDLGRAMMSSLGAATVRDVADRLADIDLVVTAASEQALLGVNGLPRWLDRHGVMSAAAAQELERELGASLPTPARRQLLGAPVDAKSPSSGAGGGASLVLQAAGARFAWAGDIVAGAIVPRLAGADLVVYVTGEIELDLPRSLFTISERAGQDGTPVIVVYGEGRLLRHELARFGLSGSYSYAAQGTDLAAVTRAMVPISQTWAR</sequence>
<gene>
    <name evidence="1" type="ORF">JVW63_06015</name>
</gene>
<dbReference type="Gene3D" id="3.90.1510.10">
    <property type="entry name" value="Glycerate kinase, domain 2"/>
    <property type="match status" value="1"/>
</dbReference>
<keyword evidence="1" id="KW-0808">Transferase</keyword>
<organism evidence="1 2">
    <name type="scientific">Flaviflexus equikiangi</name>
    <dbReference type="NCBI Taxonomy" id="2758573"/>
    <lineage>
        <taxon>Bacteria</taxon>
        <taxon>Bacillati</taxon>
        <taxon>Actinomycetota</taxon>
        <taxon>Actinomycetes</taxon>
        <taxon>Actinomycetales</taxon>
        <taxon>Actinomycetaceae</taxon>
        <taxon>Flaviflexus</taxon>
    </lineage>
</organism>
<proteinExistence type="predicted"/>
<accession>A0ABS2TF19</accession>
<keyword evidence="2" id="KW-1185">Reference proteome</keyword>
<reference evidence="2" key="1">
    <citation type="submission" date="2021-02" db="EMBL/GenBank/DDBJ databases">
        <title>Leucobacter sp. CX169.</title>
        <authorList>
            <person name="Cheng Y."/>
        </authorList>
    </citation>
    <scope>NUCLEOTIDE SEQUENCE [LARGE SCALE GENOMIC DNA]</scope>
    <source>
        <strain evidence="2">JY899</strain>
    </source>
</reference>
<evidence type="ECO:0000313" key="1">
    <source>
        <dbReference type="EMBL" id="MBM9433250.1"/>
    </source>
</evidence>
<dbReference type="EMBL" id="JAFFJS010000003">
    <property type="protein sequence ID" value="MBM9433250.1"/>
    <property type="molecule type" value="Genomic_DNA"/>
</dbReference>
<name>A0ABS2TF19_9ACTO</name>
<comment type="caution">
    <text evidence="1">The sequence shown here is derived from an EMBL/GenBank/DDBJ whole genome shotgun (WGS) entry which is preliminary data.</text>
</comment>
<dbReference type="SUPFAM" id="SSF110738">
    <property type="entry name" value="Glycerate kinase I"/>
    <property type="match status" value="1"/>
</dbReference>
<dbReference type="Proteomes" id="UP000705983">
    <property type="component" value="Unassembled WGS sequence"/>
</dbReference>
<keyword evidence="1" id="KW-0418">Kinase</keyword>
<evidence type="ECO:0000313" key="2">
    <source>
        <dbReference type="Proteomes" id="UP000705983"/>
    </source>
</evidence>